<organism evidence="8 9">
    <name type="scientific">Bombardia bombarda</name>
    <dbReference type="NCBI Taxonomy" id="252184"/>
    <lineage>
        <taxon>Eukaryota</taxon>
        <taxon>Fungi</taxon>
        <taxon>Dikarya</taxon>
        <taxon>Ascomycota</taxon>
        <taxon>Pezizomycotina</taxon>
        <taxon>Sordariomycetes</taxon>
        <taxon>Sordariomycetidae</taxon>
        <taxon>Sordariales</taxon>
        <taxon>Lasiosphaeriaceae</taxon>
        <taxon>Bombardia</taxon>
    </lineage>
</organism>
<keyword evidence="3 6" id="KW-0812">Transmembrane</keyword>
<evidence type="ECO:0000259" key="7">
    <source>
        <dbReference type="Pfam" id="PF00909"/>
    </source>
</evidence>
<gene>
    <name evidence="8" type="ORF">B0T17DRAFT_87783</name>
</gene>
<dbReference type="PANTHER" id="PTHR43029:SF9">
    <property type="entry name" value="SIMILAR TO AMMONIUM PERMEASE, BUT NOT NORMALLY ACTIVE (EUROFUNG)"/>
    <property type="match status" value="1"/>
</dbReference>
<evidence type="ECO:0000313" key="8">
    <source>
        <dbReference type="EMBL" id="KAK0636704.1"/>
    </source>
</evidence>
<evidence type="ECO:0000313" key="9">
    <source>
        <dbReference type="Proteomes" id="UP001174934"/>
    </source>
</evidence>
<feature type="transmembrane region" description="Helical" evidence="6">
    <location>
        <begin position="337"/>
        <end position="355"/>
    </location>
</feature>
<proteinExistence type="inferred from homology"/>
<feature type="domain" description="Ammonium transporter AmtB-like" evidence="7">
    <location>
        <begin position="20"/>
        <end position="431"/>
    </location>
</feature>
<sequence length="454" mass="49340">MSASSVLQAWEACDKIDTLFVLVCTVFCWPIVPTVGIAYGGYSWRRNSMAAVMPSLLTISTCSIQWFIIGYTLAYGEGGGWFFGGFANLFHRGVLSEPVGTIPAILFSEFQLVFEATVCAISVGGICERGRLLPIIPFIVLWSTLIYCPLAHMVWGGGVLGEELGVLDFAGGTPVHICSGATATALSIYLSYPLFRSRKSEIRTPTHIRLHRPGNSFFQLIALIIIWGSWLAFDAGTTLTLSFQSVMALCVTNLCAASGALTWACMTYVETGRWSMDSTFMGAIAGLVMITPAAGFIDMPTAFCFGIFGALLCRQALRIKFTKFAQRWRWVDNADTFATHCIGGIAATICTGLFAQKEVAAYGGLDIPGGVFFDGNVRQLWVQIVEVVIGFTWSFVGSYIIIALIDCVPGFEVLAIDKHISEGLDFNETEETLSGLEYPDEVDYSPTKGTIALE</sequence>
<dbReference type="AlphaFoldDB" id="A0AA39XMD4"/>
<dbReference type="Gene3D" id="1.10.3430.10">
    <property type="entry name" value="Ammonium transporter AmtB like domains"/>
    <property type="match status" value="1"/>
</dbReference>
<keyword evidence="9" id="KW-1185">Reference proteome</keyword>
<dbReference type="SUPFAM" id="SSF111352">
    <property type="entry name" value="Ammonium transporter"/>
    <property type="match status" value="1"/>
</dbReference>
<feature type="transmembrane region" description="Helical" evidence="6">
    <location>
        <begin position="174"/>
        <end position="195"/>
    </location>
</feature>
<comment type="similarity">
    <text evidence="2">Belongs to the ammonia transporter channel (TC 1.A.11.2) family.</text>
</comment>
<keyword evidence="4 6" id="KW-1133">Transmembrane helix</keyword>
<dbReference type="PANTHER" id="PTHR43029">
    <property type="entry name" value="AMMONIUM TRANSPORTER MEP2"/>
    <property type="match status" value="1"/>
</dbReference>
<feature type="transmembrane region" description="Helical" evidence="6">
    <location>
        <begin position="300"/>
        <end position="317"/>
    </location>
</feature>
<dbReference type="Proteomes" id="UP001174934">
    <property type="component" value="Unassembled WGS sequence"/>
</dbReference>
<dbReference type="InterPro" id="IPR024041">
    <property type="entry name" value="NH4_transpt_AmtB-like_dom"/>
</dbReference>
<feature type="transmembrane region" description="Helical" evidence="6">
    <location>
        <begin position="278"/>
        <end position="294"/>
    </location>
</feature>
<reference evidence="8" key="1">
    <citation type="submission" date="2023-06" db="EMBL/GenBank/DDBJ databases">
        <title>Genome-scale phylogeny and comparative genomics of the fungal order Sordariales.</title>
        <authorList>
            <consortium name="Lawrence Berkeley National Laboratory"/>
            <person name="Hensen N."/>
            <person name="Bonometti L."/>
            <person name="Westerberg I."/>
            <person name="Brannstrom I.O."/>
            <person name="Guillou S."/>
            <person name="Cros-Aarteil S."/>
            <person name="Calhoun S."/>
            <person name="Haridas S."/>
            <person name="Kuo A."/>
            <person name="Mondo S."/>
            <person name="Pangilinan J."/>
            <person name="Riley R."/>
            <person name="LaButti K."/>
            <person name="Andreopoulos B."/>
            <person name="Lipzen A."/>
            <person name="Chen C."/>
            <person name="Yanf M."/>
            <person name="Daum C."/>
            <person name="Ng V."/>
            <person name="Clum A."/>
            <person name="Steindorff A."/>
            <person name="Ohm R."/>
            <person name="Martin F."/>
            <person name="Silar P."/>
            <person name="Natvig D."/>
            <person name="Lalanne C."/>
            <person name="Gautier V."/>
            <person name="Ament-velasquez S.L."/>
            <person name="Kruys A."/>
            <person name="Hutchinson M.I."/>
            <person name="Powell A.J."/>
            <person name="Barry K."/>
            <person name="Miller A.N."/>
            <person name="Grigoriev I.V."/>
            <person name="Debuchy R."/>
            <person name="Gladieux P."/>
            <person name="Thoren M.H."/>
            <person name="Johannesson H."/>
        </authorList>
    </citation>
    <scope>NUCLEOTIDE SEQUENCE</scope>
    <source>
        <strain evidence="8">SMH3391-2</strain>
    </source>
</reference>
<feature type="transmembrane region" description="Helical" evidence="6">
    <location>
        <begin position="51"/>
        <end position="74"/>
    </location>
</feature>
<protein>
    <submittedName>
        <fullName evidence="8">Ammonium transporter AmtB-like domain-containing protein</fullName>
    </submittedName>
</protein>
<evidence type="ECO:0000256" key="5">
    <source>
        <dbReference type="ARBA" id="ARBA00023136"/>
    </source>
</evidence>
<dbReference type="InterPro" id="IPR029020">
    <property type="entry name" value="Ammonium/urea_transptr"/>
</dbReference>
<comment type="subcellular location">
    <subcellularLocation>
        <location evidence="1">Membrane</location>
        <topology evidence="1">Multi-pass membrane protein</topology>
    </subcellularLocation>
</comment>
<evidence type="ECO:0000256" key="3">
    <source>
        <dbReference type="ARBA" id="ARBA00022692"/>
    </source>
</evidence>
<evidence type="ECO:0000256" key="2">
    <source>
        <dbReference type="ARBA" id="ARBA00005887"/>
    </source>
</evidence>
<feature type="transmembrane region" description="Helical" evidence="6">
    <location>
        <begin position="135"/>
        <end position="154"/>
    </location>
</feature>
<keyword evidence="5 6" id="KW-0472">Membrane</keyword>
<dbReference type="Pfam" id="PF00909">
    <property type="entry name" value="Ammonium_transp"/>
    <property type="match status" value="1"/>
</dbReference>
<evidence type="ECO:0000256" key="6">
    <source>
        <dbReference type="SAM" id="Phobius"/>
    </source>
</evidence>
<evidence type="ECO:0000256" key="4">
    <source>
        <dbReference type="ARBA" id="ARBA00022989"/>
    </source>
</evidence>
<dbReference type="GO" id="GO:0008519">
    <property type="term" value="F:ammonium channel activity"/>
    <property type="evidence" value="ECO:0007669"/>
    <property type="project" value="InterPro"/>
</dbReference>
<feature type="transmembrane region" description="Helical" evidence="6">
    <location>
        <begin position="216"/>
        <end position="233"/>
    </location>
</feature>
<dbReference type="EMBL" id="JAULSR010000001">
    <property type="protein sequence ID" value="KAK0636704.1"/>
    <property type="molecule type" value="Genomic_DNA"/>
</dbReference>
<comment type="caution">
    <text evidence="8">The sequence shown here is derived from an EMBL/GenBank/DDBJ whole genome shotgun (WGS) entry which is preliminary data.</text>
</comment>
<feature type="transmembrane region" description="Helical" evidence="6">
    <location>
        <begin position="380"/>
        <end position="405"/>
    </location>
</feature>
<feature type="transmembrane region" description="Helical" evidence="6">
    <location>
        <begin position="102"/>
        <end position="123"/>
    </location>
</feature>
<accession>A0AA39XMD4</accession>
<feature type="transmembrane region" description="Helical" evidence="6">
    <location>
        <begin position="245"/>
        <end position="266"/>
    </location>
</feature>
<evidence type="ECO:0000256" key="1">
    <source>
        <dbReference type="ARBA" id="ARBA00004141"/>
    </source>
</evidence>
<name>A0AA39XMD4_9PEZI</name>
<dbReference type="GO" id="GO:0005886">
    <property type="term" value="C:plasma membrane"/>
    <property type="evidence" value="ECO:0007669"/>
    <property type="project" value="TreeGrafter"/>
</dbReference>
<feature type="transmembrane region" description="Helical" evidence="6">
    <location>
        <begin position="20"/>
        <end position="39"/>
    </location>
</feature>
<dbReference type="InterPro" id="IPR001905">
    <property type="entry name" value="Ammonium_transpt"/>
</dbReference>